<dbReference type="Pfam" id="PF00872">
    <property type="entry name" value="Transposase_mut"/>
    <property type="match status" value="1"/>
</dbReference>
<dbReference type="EMBL" id="QYBB01000021">
    <property type="protein sequence ID" value="RYC30708.1"/>
    <property type="molecule type" value="Genomic_DNA"/>
</dbReference>
<evidence type="ECO:0000256" key="1">
    <source>
        <dbReference type="ARBA" id="ARBA00002190"/>
    </source>
</evidence>
<reference evidence="7 8" key="2">
    <citation type="submission" date="2019-02" db="EMBL/GenBank/DDBJ databases">
        <title>'Lichenibacterium ramalinii' gen. nov. sp. nov., 'Lichenibacterium minor' gen. nov. sp. nov.</title>
        <authorList>
            <person name="Pankratov T."/>
        </authorList>
    </citation>
    <scope>NUCLEOTIDE SEQUENCE [LARGE SCALE GENOMIC DNA]</scope>
    <source>
        <strain evidence="7 8">RmlP026</strain>
    </source>
</reference>
<name>A0A4Q2U4I2_9HYPH</name>
<comment type="similarity">
    <text evidence="2 6">Belongs to the transposase mutator family.</text>
</comment>
<evidence type="ECO:0000256" key="2">
    <source>
        <dbReference type="ARBA" id="ARBA00010961"/>
    </source>
</evidence>
<keyword evidence="3 6" id="KW-0815">Transposition</keyword>
<dbReference type="InterPro" id="IPR001207">
    <property type="entry name" value="Transposase_mutator"/>
</dbReference>
<evidence type="ECO:0000256" key="4">
    <source>
        <dbReference type="ARBA" id="ARBA00023125"/>
    </source>
</evidence>
<sequence>KLHSTNPIERLNKEVKRRADVVGIFPNEDSIKRLVGAILLEQNDEWQLQHRYMTLETMAGRTDEPATLTHIAA</sequence>
<evidence type="ECO:0000313" key="7">
    <source>
        <dbReference type="EMBL" id="RYC30708.1"/>
    </source>
</evidence>
<dbReference type="PANTHER" id="PTHR33217:SF7">
    <property type="entry name" value="TRANSPOSASE FOR INSERTION SEQUENCE ELEMENT IS1081"/>
    <property type="match status" value="1"/>
</dbReference>
<gene>
    <name evidence="7" type="ORF">D3273_16965</name>
</gene>
<keyword evidence="5 6" id="KW-0233">DNA recombination</keyword>
<evidence type="ECO:0000313" key="8">
    <source>
        <dbReference type="Proteomes" id="UP000290759"/>
    </source>
</evidence>
<dbReference type="GO" id="GO:0003677">
    <property type="term" value="F:DNA binding"/>
    <property type="evidence" value="ECO:0007669"/>
    <property type="project" value="UniProtKB-UniRule"/>
</dbReference>
<evidence type="ECO:0000256" key="3">
    <source>
        <dbReference type="ARBA" id="ARBA00022578"/>
    </source>
</evidence>
<keyword evidence="8" id="KW-1185">Reference proteome</keyword>
<evidence type="ECO:0000256" key="6">
    <source>
        <dbReference type="RuleBase" id="RU365089"/>
    </source>
</evidence>
<comment type="function">
    <text evidence="1 6">Required for the transposition of the insertion element.</text>
</comment>
<accession>A0A4Q2U4I2</accession>
<evidence type="ECO:0000256" key="5">
    <source>
        <dbReference type="ARBA" id="ARBA00023172"/>
    </source>
</evidence>
<dbReference type="PANTHER" id="PTHR33217">
    <property type="entry name" value="TRANSPOSASE FOR INSERTION SEQUENCE ELEMENT IS1081"/>
    <property type="match status" value="1"/>
</dbReference>
<dbReference type="RefSeq" id="WP_207210805.1">
    <property type="nucleotide sequence ID" value="NZ_QYBB01000021.1"/>
</dbReference>
<keyword evidence="6" id="KW-0814">Transposable element</keyword>
<feature type="non-terminal residue" evidence="7">
    <location>
        <position position="1"/>
    </location>
</feature>
<protein>
    <recommendedName>
        <fullName evidence="6">Mutator family transposase</fullName>
    </recommendedName>
</protein>
<organism evidence="7 8">
    <name type="scientific">Lichenibacterium minor</name>
    <dbReference type="NCBI Taxonomy" id="2316528"/>
    <lineage>
        <taxon>Bacteria</taxon>
        <taxon>Pseudomonadati</taxon>
        <taxon>Pseudomonadota</taxon>
        <taxon>Alphaproteobacteria</taxon>
        <taxon>Hyphomicrobiales</taxon>
        <taxon>Lichenihabitantaceae</taxon>
        <taxon>Lichenibacterium</taxon>
    </lineage>
</organism>
<proteinExistence type="inferred from homology"/>
<dbReference type="Proteomes" id="UP000290759">
    <property type="component" value="Unassembled WGS sequence"/>
</dbReference>
<dbReference type="GO" id="GO:0006313">
    <property type="term" value="P:DNA transposition"/>
    <property type="evidence" value="ECO:0007669"/>
    <property type="project" value="UniProtKB-UniRule"/>
</dbReference>
<keyword evidence="4 6" id="KW-0238">DNA-binding</keyword>
<comment type="caution">
    <text evidence="7">The sequence shown here is derived from an EMBL/GenBank/DDBJ whole genome shotgun (WGS) entry which is preliminary data.</text>
</comment>
<dbReference type="GO" id="GO:0004803">
    <property type="term" value="F:transposase activity"/>
    <property type="evidence" value="ECO:0007669"/>
    <property type="project" value="UniProtKB-UniRule"/>
</dbReference>
<dbReference type="AlphaFoldDB" id="A0A4Q2U4I2"/>
<reference evidence="7 8" key="1">
    <citation type="submission" date="2018-12" db="EMBL/GenBank/DDBJ databases">
        <authorList>
            <person name="Grouzdev D.S."/>
            <person name="Krutkina M.S."/>
        </authorList>
    </citation>
    <scope>NUCLEOTIDE SEQUENCE [LARGE SCALE GENOMIC DNA]</scope>
    <source>
        <strain evidence="7 8">RmlP026</strain>
    </source>
</reference>